<evidence type="ECO:0000256" key="6">
    <source>
        <dbReference type="ARBA" id="ARBA00022679"/>
    </source>
</evidence>
<dbReference type="PANTHER" id="PTHR32438:SF5">
    <property type="entry name" value="4-ALPHA-GLUCANOTRANSFERASE DPE1, CHLOROPLASTIC_AMYLOPLASTIC"/>
    <property type="match status" value="1"/>
</dbReference>
<dbReference type="InterPro" id="IPR017853">
    <property type="entry name" value="GH"/>
</dbReference>
<dbReference type="Pfam" id="PF02446">
    <property type="entry name" value="Glyco_hydro_77"/>
    <property type="match status" value="1"/>
</dbReference>
<comment type="catalytic activity">
    <reaction evidence="1 10">
        <text>Transfers a segment of a (1-&gt;4)-alpha-D-glucan to a new position in an acceptor, which may be glucose or a (1-&gt;4)-alpha-D-glucan.</text>
        <dbReference type="EC" id="2.4.1.25"/>
    </reaction>
</comment>
<evidence type="ECO:0000313" key="12">
    <source>
        <dbReference type="Proteomes" id="UP000234483"/>
    </source>
</evidence>
<dbReference type="RefSeq" id="WP_101715946.1">
    <property type="nucleotide sequence ID" value="NZ_PJRQ01000057.1"/>
</dbReference>
<evidence type="ECO:0000256" key="1">
    <source>
        <dbReference type="ARBA" id="ARBA00000439"/>
    </source>
</evidence>
<sequence>MSDTELLALADAAGVLVDWTDFDGRQRRVELDTVRAVLAALGHDAAAPGEALKALQSRPSPDMLIASVDAPIRLAGAGRARVTLEDGRGLDTVRDVADLTRGVSQPGYHQLELDDRLMTLAICPARCVTPRDLLGRDAWGLTAQIYGLRDHGAFGDFTSLAAFARAAGQAGADALAISPTNALFPAAPGRCSPYSPSSRDHLNILYGDPAALGLAPPPPSGPELIEWPAAAAAKLARLNAAYHAFAGDRRFDDWVAAGGPKLRLHAIFEALDERLAHIFGAGGWRRWPTAYRTVDRAEAIIGQLGLGDRVGFFLFAQWLADLGLEQAQAEAKGAGMGIGLIADLAVGLDPGGSHAWRRPEELMLGLTLGAPPDAFQAAGQGWGLTSFAPDALRSANYRPFLETLRAALRHAGGVRIDHALGLGRLWVIPDGATADQGAYLRYPIEELLPLIALESRRAEAVVIGEDLGVVPPGLRAALDEHGLLGMRVLPFERDEARAFIPPEAWDRRAVAMTSTHDLPPTAGWWRGCDIDWRERLDAPGDRDRERDQRTEDRDALWRLASQAGLAEGQAPPSDAPDLVVDAALAVVGQTPCELVLLPIEDLLGLEEQPNLPGVVDLHPNWRRRLPAASQALLSTPAAASRLARLNAQRPR</sequence>
<evidence type="ECO:0000256" key="7">
    <source>
        <dbReference type="ARBA" id="ARBA00023277"/>
    </source>
</evidence>
<protein>
    <recommendedName>
        <fullName evidence="4 10">4-alpha-glucanotransferase</fullName>
        <ecNumber evidence="3 10">2.4.1.25</ecNumber>
    </recommendedName>
    <alternativeName>
        <fullName evidence="8 10">Amylomaltase</fullName>
    </alternativeName>
    <alternativeName>
        <fullName evidence="9 10">Disproportionating enzyme</fullName>
    </alternativeName>
</protein>
<keyword evidence="6 10" id="KW-0808">Transferase</keyword>
<gene>
    <name evidence="11" type="primary">malQ</name>
    <name evidence="11" type="ORF">CFHF_26725</name>
</gene>
<evidence type="ECO:0000256" key="9">
    <source>
        <dbReference type="ARBA" id="ARBA00031501"/>
    </source>
</evidence>
<dbReference type="NCBIfam" id="TIGR00217">
    <property type="entry name" value="malQ"/>
    <property type="match status" value="1"/>
</dbReference>
<keyword evidence="5 10" id="KW-0328">Glycosyltransferase</keyword>
<dbReference type="Gene3D" id="3.20.20.80">
    <property type="entry name" value="Glycosidases"/>
    <property type="match status" value="1"/>
</dbReference>
<evidence type="ECO:0000313" key="11">
    <source>
        <dbReference type="EMBL" id="PLR05814.1"/>
    </source>
</evidence>
<proteinExistence type="inferred from homology"/>
<reference evidence="11 12" key="1">
    <citation type="submission" date="2017-12" db="EMBL/GenBank/DDBJ databases">
        <title>The genome sequence of Caulobacter flavus CGMCC1 15093.</title>
        <authorList>
            <person name="Gao J."/>
            <person name="Mao X."/>
            <person name="Sun J."/>
        </authorList>
    </citation>
    <scope>NUCLEOTIDE SEQUENCE [LARGE SCALE GENOMIC DNA]</scope>
    <source>
        <strain evidence="11 12">CGMCC1 15093</strain>
    </source>
</reference>
<comment type="similarity">
    <text evidence="2 10">Belongs to the disproportionating enzyme family.</text>
</comment>
<dbReference type="PANTHER" id="PTHR32438">
    <property type="entry name" value="4-ALPHA-GLUCANOTRANSFERASE DPE1, CHLOROPLASTIC/AMYLOPLASTIC"/>
    <property type="match status" value="1"/>
</dbReference>
<dbReference type="SUPFAM" id="SSF51445">
    <property type="entry name" value="(Trans)glycosidases"/>
    <property type="match status" value="1"/>
</dbReference>
<keyword evidence="7 10" id="KW-0119">Carbohydrate metabolism</keyword>
<dbReference type="GO" id="GO:0004134">
    <property type="term" value="F:4-alpha-glucanotransferase activity"/>
    <property type="evidence" value="ECO:0007669"/>
    <property type="project" value="UniProtKB-EC"/>
</dbReference>
<organism evidence="11 12">
    <name type="scientific">Caulobacter flavus</name>
    <dbReference type="NCBI Taxonomy" id="1679497"/>
    <lineage>
        <taxon>Bacteria</taxon>
        <taxon>Pseudomonadati</taxon>
        <taxon>Pseudomonadota</taxon>
        <taxon>Alphaproteobacteria</taxon>
        <taxon>Caulobacterales</taxon>
        <taxon>Caulobacteraceae</taxon>
        <taxon>Caulobacter</taxon>
    </lineage>
</organism>
<evidence type="ECO:0000256" key="5">
    <source>
        <dbReference type="ARBA" id="ARBA00022676"/>
    </source>
</evidence>
<evidence type="ECO:0000256" key="8">
    <source>
        <dbReference type="ARBA" id="ARBA00031423"/>
    </source>
</evidence>
<accession>A0A2N5CKE7</accession>
<evidence type="ECO:0000256" key="3">
    <source>
        <dbReference type="ARBA" id="ARBA00012560"/>
    </source>
</evidence>
<dbReference type="EMBL" id="PJRQ01000057">
    <property type="protein sequence ID" value="PLR05814.1"/>
    <property type="molecule type" value="Genomic_DNA"/>
</dbReference>
<dbReference type="GO" id="GO:0005975">
    <property type="term" value="P:carbohydrate metabolic process"/>
    <property type="evidence" value="ECO:0007669"/>
    <property type="project" value="InterPro"/>
</dbReference>
<evidence type="ECO:0000256" key="4">
    <source>
        <dbReference type="ARBA" id="ARBA00020295"/>
    </source>
</evidence>
<name>A0A2N5CKE7_9CAUL</name>
<comment type="caution">
    <text evidence="11">The sequence shown here is derived from an EMBL/GenBank/DDBJ whole genome shotgun (WGS) entry which is preliminary data.</text>
</comment>
<dbReference type="AlphaFoldDB" id="A0A2N5CKE7"/>
<evidence type="ECO:0000256" key="2">
    <source>
        <dbReference type="ARBA" id="ARBA00005684"/>
    </source>
</evidence>
<dbReference type="InterPro" id="IPR003385">
    <property type="entry name" value="Glyco_hydro_77"/>
</dbReference>
<dbReference type="EC" id="2.4.1.25" evidence="3 10"/>
<dbReference type="Proteomes" id="UP000234483">
    <property type="component" value="Unassembled WGS sequence"/>
</dbReference>
<evidence type="ECO:0000256" key="10">
    <source>
        <dbReference type="RuleBase" id="RU361207"/>
    </source>
</evidence>